<dbReference type="SMART" id="SM01190">
    <property type="entry name" value="EMP24_GP25L"/>
    <property type="match status" value="1"/>
</dbReference>
<dbReference type="STRING" id="1676925.ENSPKIP00000022233"/>
<evidence type="ECO:0000256" key="8">
    <source>
        <dbReference type="RuleBase" id="RU003827"/>
    </source>
</evidence>
<comment type="similarity">
    <text evidence="2 8">Belongs to the EMP24/GP25L family.</text>
</comment>
<dbReference type="GeneID" id="111843569"/>
<evidence type="ECO:0000256" key="2">
    <source>
        <dbReference type="ARBA" id="ARBA00007104"/>
    </source>
</evidence>
<proteinExistence type="inferred from homology"/>
<evidence type="ECO:0000256" key="3">
    <source>
        <dbReference type="ARBA" id="ARBA00022692"/>
    </source>
</evidence>
<evidence type="ECO:0000313" key="13">
    <source>
        <dbReference type="Proteomes" id="UP000261540"/>
    </source>
</evidence>
<keyword evidence="6 9" id="KW-1133">Transmembrane helix</keyword>
<dbReference type="InterPro" id="IPR009038">
    <property type="entry name" value="GOLD_dom"/>
</dbReference>
<dbReference type="AlphaFoldDB" id="A0A3B3RVA1"/>
<feature type="chain" id="PRO_5017396821" evidence="10">
    <location>
        <begin position="23"/>
        <end position="242"/>
    </location>
</feature>
<keyword evidence="7 9" id="KW-0472">Membrane</keyword>
<comment type="subcellular location">
    <subcellularLocation>
        <location evidence="1">Endoplasmic reticulum membrane</location>
        <topology evidence="1">Single-pass type I membrane protein</topology>
    </subcellularLocation>
    <subcellularLocation>
        <location evidence="8">Membrane</location>
        <topology evidence="8">Single-pass type I membrane protein</topology>
    </subcellularLocation>
</comment>
<dbReference type="GO" id="GO:0005789">
    <property type="term" value="C:endoplasmic reticulum membrane"/>
    <property type="evidence" value="ECO:0007669"/>
    <property type="project" value="UniProtKB-SubCell"/>
</dbReference>
<keyword evidence="13" id="KW-1185">Reference proteome</keyword>
<reference evidence="12" key="1">
    <citation type="submission" date="2025-08" db="UniProtKB">
        <authorList>
            <consortium name="Ensembl"/>
        </authorList>
    </citation>
    <scope>IDENTIFICATION</scope>
</reference>
<protein>
    <submittedName>
        <fullName evidence="12">Transmembrane p24 trafficking protein 6</fullName>
    </submittedName>
</protein>
<evidence type="ECO:0000256" key="4">
    <source>
        <dbReference type="ARBA" id="ARBA00022729"/>
    </source>
</evidence>
<accession>A0A3B3RVA1</accession>
<evidence type="ECO:0000256" key="1">
    <source>
        <dbReference type="ARBA" id="ARBA00004115"/>
    </source>
</evidence>
<reference evidence="12" key="2">
    <citation type="submission" date="2025-09" db="UniProtKB">
        <authorList>
            <consortium name="Ensembl"/>
        </authorList>
    </citation>
    <scope>IDENTIFICATION</scope>
</reference>
<evidence type="ECO:0000256" key="7">
    <source>
        <dbReference type="ARBA" id="ARBA00023136"/>
    </source>
</evidence>
<feature type="transmembrane region" description="Helical" evidence="9">
    <location>
        <begin position="206"/>
        <end position="226"/>
    </location>
</feature>
<feature type="signal peptide" evidence="10">
    <location>
        <begin position="1"/>
        <end position="22"/>
    </location>
</feature>
<dbReference type="GeneTree" id="ENSGT00390000010961"/>
<dbReference type="Ensembl" id="ENSPKIT00000002891.1">
    <property type="protein sequence ID" value="ENSPKIP00000022233.1"/>
    <property type="gene ID" value="ENSPKIG00000006330.1"/>
</dbReference>
<evidence type="ECO:0000256" key="5">
    <source>
        <dbReference type="ARBA" id="ARBA00022824"/>
    </source>
</evidence>
<evidence type="ECO:0000256" key="6">
    <source>
        <dbReference type="ARBA" id="ARBA00022989"/>
    </source>
</evidence>
<organism evidence="12 13">
    <name type="scientific">Paramormyrops kingsleyae</name>
    <dbReference type="NCBI Taxonomy" id="1676925"/>
    <lineage>
        <taxon>Eukaryota</taxon>
        <taxon>Metazoa</taxon>
        <taxon>Chordata</taxon>
        <taxon>Craniata</taxon>
        <taxon>Vertebrata</taxon>
        <taxon>Euteleostomi</taxon>
        <taxon>Actinopterygii</taxon>
        <taxon>Neopterygii</taxon>
        <taxon>Teleostei</taxon>
        <taxon>Osteoglossocephala</taxon>
        <taxon>Osteoglossomorpha</taxon>
        <taxon>Osteoglossiformes</taxon>
        <taxon>Mormyridae</taxon>
        <taxon>Paramormyrops</taxon>
    </lineage>
</organism>
<dbReference type="PANTHER" id="PTHR22811">
    <property type="entry name" value="TRANSMEMBRANE EMP24 DOMAIN-CONTAINING PROTEIN"/>
    <property type="match status" value="1"/>
</dbReference>
<keyword evidence="5" id="KW-0256">Endoplasmic reticulum</keyword>
<dbReference type="Proteomes" id="UP000261540">
    <property type="component" value="Unplaced"/>
</dbReference>
<sequence>MQVMHVRLCCSLLLLLLRRGDGGQKTEPLADRGERATFWGSDHYDFTIMLPGSGLQCFWHFAQESGRFYLTYMVQKLSGLANDRRLSVRVLTPQGFLETSSNDAVGQINFQTQETGFYQMCLTNAHNSFGSMQVFLNFGVYYKGAGDTTKTEDGRRNITDTLSQIESSSKKLQGNIWQMWRHYNFGRMTKGADYYLLLSNASYVTWWSAAQSALIITAAYLQLLILKRLVTPRGTESVKPRC</sequence>
<dbReference type="PROSITE" id="PS50866">
    <property type="entry name" value="GOLD"/>
    <property type="match status" value="1"/>
</dbReference>
<feature type="domain" description="GOLD" evidence="11">
    <location>
        <begin position="55"/>
        <end position="140"/>
    </location>
</feature>
<dbReference type="Pfam" id="PF01105">
    <property type="entry name" value="EMP24_GP25L"/>
    <property type="match status" value="1"/>
</dbReference>
<dbReference type="RefSeq" id="XP_023667007.1">
    <property type="nucleotide sequence ID" value="XM_023811239.2"/>
</dbReference>
<keyword evidence="4 10" id="KW-0732">Signal</keyword>
<evidence type="ECO:0000256" key="10">
    <source>
        <dbReference type="SAM" id="SignalP"/>
    </source>
</evidence>
<evidence type="ECO:0000259" key="11">
    <source>
        <dbReference type="PROSITE" id="PS50866"/>
    </source>
</evidence>
<name>A0A3B3RVA1_9TELE</name>
<evidence type="ECO:0000256" key="9">
    <source>
        <dbReference type="SAM" id="Phobius"/>
    </source>
</evidence>
<dbReference type="OrthoDB" id="10037706at2759"/>
<keyword evidence="3 8" id="KW-0812">Transmembrane</keyword>
<evidence type="ECO:0000313" key="12">
    <source>
        <dbReference type="Ensembl" id="ENSPKIP00000022233.1"/>
    </source>
</evidence>
<dbReference type="InterPro" id="IPR015720">
    <property type="entry name" value="Emp24-like"/>
</dbReference>
<dbReference type="KEGG" id="pki:111843569"/>